<keyword evidence="1" id="KW-0378">Hydrolase</keyword>
<dbReference type="InterPro" id="IPR001650">
    <property type="entry name" value="Helicase_C-like"/>
</dbReference>
<dbReference type="CDD" id="cd18012">
    <property type="entry name" value="DEXQc_arch_SWI2_SNF2"/>
    <property type="match status" value="1"/>
</dbReference>
<feature type="domain" description="Helicase C-terminal" evidence="4">
    <location>
        <begin position="1184"/>
        <end position="1345"/>
    </location>
</feature>
<dbReference type="PROSITE" id="PS51194">
    <property type="entry name" value="HELICASE_CTER"/>
    <property type="match status" value="1"/>
</dbReference>
<evidence type="ECO:0000313" key="6">
    <source>
        <dbReference type="Proteomes" id="UP001500620"/>
    </source>
</evidence>
<dbReference type="InterPro" id="IPR014001">
    <property type="entry name" value="Helicase_ATP-bd"/>
</dbReference>
<name>A0ABP8DGU2_9ACTN</name>
<evidence type="ECO:0000259" key="4">
    <source>
        <dbReference type="PROSITE" id="PS51194"/>
    </source>
</evidence>
<dbReference type="InterPro" id="IPR027417">
    <property type="entry name" value="P-loop_NTPase"/>
</dbReference>
<feature type="compositionally biased region" description="Low complexity" evidence="2">
    <location>
        <begin position="168"/>
        <end position="186"/>
    </location>
</feature>
<protein>
    <submittedName>
        <fullName evidence="5">Uncharacterized protein</fullName>
    </submittedName>
</protein>
<feature type="compositionally biased region" description="Gly residues" evidence="2">
    <location>
        <begin position="612"/>
        <end position="623"/>
    </location>
</feature>
<reference evidence="6" key="1">
    <citation type="journal article" date="2019" name="Int. J. Syst. Evol. Microbiol.">
        <title>The Global Catalogue of Microorganisms (GCM) 10K type strain sequencing project: providing services to taxonomists for standard genome sequencing and annotation.</title>
        <authorList>
            <consortium name="The Broad Institute Genomics Platform"/>
            <consortium name="The Broad Institute Genome Sequencing Center for Infectious Disease"/>
            <person name="Wu L."/>
            <person name="Ma J."/>
        </authorList>
    </citation>
    <scope>NUCLEOTIDE SEQUENCE [LARGE SCALE GENOMIC DNA]</scope>
    <source>
        <strain evidence="6">JCM 17441</strain>
    </source>
</reference>
<dbReference type="Pfam" id="PF00176">
    <property type="entry name" value="SNF2-rel_dom"/>
    <property type="match status" value="1"/>
</dbReference>
<comment type="caution">
    <text evidence="5">The sequence shown here is derived from an EMBL/GenBank/DDBJ whole genome shotgun (WGS) entry which is preliminary data.</text>
</comment>
<dbReference type="Gene3D" id="3.40.50.10810">
    <property type="entry name" value="Tandem AAA-ATPase domain"/>
    <property type="match status" value="1"/>
</dbReference>
<keyword evidence="6" id="KW-1185">Reference proteome</keyword>
<dbReference type="EMBL" id="BAABAT010000021">
    <property type="protein sequence ID" value="GAA4255682.1"/>
    <property type="molecule type" value="Genomic_DNA"/>
</dbReference>
<feature type="domain" description="Helicase ATP-binding" evidence="3">
    <location>
        <begin position="893"/>
        <end position="1057"/>
    </location>
</feature>
<feature type="region of interest" description="Disordered" evidence="2">
    <location>
        <begin position="74"/>
        <end position="101"/>
    </location>
</feature>
<dbReference type="InterPro" id="IPR038718">
    <property type="entry name" value="SNF2-like_sf"/>
</dbReference>
<feature type="compositionally biased region" description="Basic and acidic residues" evidence="2">
    <location>
        <begin position="624"/>
        <end position="633"/>
    </location>
</feature>
<dbReference type="InterPro" id="IPR022138">
    <property type="entry name" value="DUF3670"/>
</dbReference>
<dbReference type="PROSITE" id="PS51192">
    <property type="entry name" value="HELICASE_ATP_BIND_1"/>
    <property type="match status" value="1"/>
</dbReference>
<dbReference type="SMART" id="SM00487">
    <property type="entry name" value="DEXDc"/>
    <property type="match status" value="1"/>
</dbReference>
<dbReference type="PANTHER" id="PTHR10799">
    <property type="entry name" value="SNF2/RAD54 HELICASE FAMILY"/>
    <property type="match status" value="1"/>
</dbReference>
<dbReference type="Proteomes" id="UP001500620">
    <property type="component" value="Unassembled WGS sequence"/>
</dbReference>
<evidence type="ECO:0000256" key="2">
    <source>
        <dbReference type="SAM" id="MobiDB-lite"/>
    </source>
</evidence>
<feature type="compositionally biased region" description="Basic and acidic residues" evidence="2">
    <location>
        <begin position="528"/>
        <end position="555"/>
    </location>
</feature>
<evidence type="ECO:0000259" key="3">
    <source>
        <dbReference type="PROSITE" id="PS51192"/>
    </source>
</evidence>
<accession>A0ABP8DGU2</accession>
<proteinExistence type="predicted"/>
<dbReference type="RefSeq" id="WP_345132667.1">
    <property type="nucleotide sequence ID" value="NZ_BAABAT010000021.1"/>
</dbReference>
<dbReference type="InterPro" id="IPR049730">
    <property type="entry name" value="SNF2/RAD54-like_C"/>
</dbReference>
<sequence>MIVVHGLVTPDGRLACWAETTDAPILRATTTTTAAALSVPRARDDTPSRHPFAVLPPLPGTVATADLLLPSTQTRPAASPELSEHLPKTPGARQPQPRRQTTWTVPIVVLPPATDPEALLSTAPDVRPGSSIGYLSDVTMFATSLVDRGRVLPTLVTESPPPLPAVPSPEARTTETAAARPARPTSDTLEVQADANITAAATGQAAGSDAAAATAEGRSAGLDTAVVVSAAAPATTDRAAAAPAAAGRAPSGVTASRAADVLTAGPAARWRPALWGADAATFESLCRAMPGVAAAATQRSREETTTAAVNTTVDALVRARLRYHPLLSEGQVRHDTVVRSWLAALTAPDARLRTAPAPIEPSAITWPTPRIAAEPSATEPSARAPADPSTEPAPDADFAPRLGPAPENALGTHSGSASAGEFGPPDGRAPSGDEPMPGAAAARAGAAEQAPGGAVAAGVASRAIAEGPEVARLREIVERWADSGRPAAVRTCFRLSFVEDPDEPDDTDIDIDMDPHRPAGIDAQDAAGPERLDPGTDAGRDDTPGDGTDRGRDGQGPRATDGTRSSTDRGRDGQGPRLTDGASSGAEHGRGGSSGRWSDGTDGAGEASSGRWTGGDGVGAERGLGGRDRREDDGDGGHWLVEFLLQPAEEPGLLVPAEQVWRDKASPLFRWVDYPQDVLLADLGRASRLWPDLDDALRTPRPEVLRLDTAGAYRFLQHATLLHDAGFGVLLPAQWQRQQDLGLTLTVRARQPAAPVLRDTTANRDAIFAYRWGLAIGDEFLSKADLTALARAKVPLVRLRGRWVHLDRDRLAAGLAFLRRGGTGEMTAGEAIRLTRLVPDGDLPLPVVGVDGSGWLADLLTGRAVERLELLDPPASLTATLRPYQRRGLSWLAFLDSLGVGALLADDMGLGKTVQLLALEALARERGPRPPTLIVCPLSVLGNWRREIARFTPGLTVAVHHGSARPGRGGTGDPAGLADADLVLTTYQVATRDVDTLAAITWDRVVLDEAQHVKNAAGVTARAVRRLPARHRVALTGTPVENRLTELWSIADFLNPGLLGEASIFRARYSVPIERWSDADAARRLRRVTRPFLLRRVKTDRAVIADLPEKFERRQWCNLTLEQATLYKAVVNELFIRLREGRAGPQRKGLVLSAMTKLKQVCNHPAHLMGDGTPLPGRSGKLARLEEILTAALEAGDRALVFTQFARFGHLLVPHLAQRLATPVEFLHGGTPKGARDRMVERFQSGDGAGVLLVSLKAGGTGLNLTAANHVVHIDRWWNPAAEAQATDRAFRIGQRRDVQVHTFVCIGTIEERVEHIMASKRGLAGVAVGSGEGWLTGLSTDDLLELMSLSPEAVEDA</sequence>
<dbReference type="InterPro" id="IPR000330">
    <property type="entry name" value="SNF2_N"/>
</dbReference>
<dbReference type="Pfam" id="PF12419">
    <property type="entry name" value="DUF3670"/>
    <property type="match status" value="1"/>
</dbReference>
<dbReference type="SMART" id="SM00490">
    <property type="entry name" value="HELICc"/>
    <property type="match status" value="1"/>
</dbReference>
<dbReference type="Pfam" id="PF00271">
    <property type="entry name" value="Helicase_C"/>
    <property type="match status" value="1"/>
</dbReference>
<feature type="region of interest" description="Disordered" evidence="2">
    <location>
        <begin position="156"/>
        <end position="188"/>
    </location>
</feature>
<dbReference type="CDD" id="cd18793">
    <property type="entry name" value="SF2_C_SNF"/>
    <property type="match status" value="1"/>
</dbReference>
<feature type="compositionally biased region" description="Acidic residues" evidence="2">
    <location>
        <begin position="499"/>
        <end position="512"/>
    </location>
</feature>
<dbReference type="SUPFAM" id="SSF52540">
    <property type="entry name" value="P-loop containing nucleoside triphosphate hydrolases"/>
    <property type="match status" value="2"/>
</dbReference>
<dbReference type="Gene3D" id="3.40.50.300">
    <property type="entry name" value="P-loop containing nucleotide triphosphate hydrolases"/>
    <property type="match status" value="1"/>
</dbReference>
<evidence type="ECO:0000313" key="5">
    <source>
        <dbReference type="EMBL" id="GAA4255682.1"/>
    </source>
</evidence>
<organism evidence="5 6">
    <name type="scientific">Dactylosporangium darangshiense</name>
    <dbReference type="NCBI Taxonomy" id="579108"/>
    <lineage>
        <taxon>Bacteria</taxon>
        <taxon>Bacillati</taxon>
        <taxon>Actinomycetota</taxon>
        <taxon>Actinomycetes</taxon>
        <taxon>Micromonosporales</taxon>
        <taxon>Micromonosporaceae</taxon>
        <taxon>Dactylosporangium</taxon>
    </lineage>
</organism>
<gene>
    <name evidence="5" type="ORF">GCM10022255_065470</name>
</gene>
<feature type="region of interest" description="Disordered" evidence="2">
    <location>
        <begin position="498"/>
        <end position="633"/>
    </location>
</feature>
<feature type="region of interest" description="Disordered" evidence="2">
    <location>
        <begin position="356"/>
        <end position="445"/>
    </location>
</feature>
<evidence type="ECO:0000256" key="1">
    <source>
        <dbReference type="ARBA" id="ARBA00022801"/>
    </source>
</evidence>